<dbReference type="Gene3D" id="3.40.960.10">
    <property type="entry name" value="VSR Endonuclease"/>
    <property type="match status" value="1"/>
</dbReference>
<sequence length="295" mass="33165">MSGGSWRRAVTSFPAWKTCLSAARRCGRLTPYQLRTLFRAIHPDVFVATCAAPSLRTRSVAAWLWSGRRGVLAGLAAAALHGSDWIDDDEPVELIWRNQHAPVGVITRNQRVGRDEVTRVAGLPVTTLARTAFDLARLLPAGEAVARLDALMRATPFGVDDVLLLAGRYPRARGLRRLRAALPRVDPGAASPRETWLRLLLVDAGMPPPQTQIPVHRGWRTVGVLDMGWERYKVAAEYDGDQHRSDRRQYARDQWRLRTLQELGWIVVRVIAADKPQDVVRRVRDALVRRGCRER</sequence>
<gene>
    <name evidence="1" type="ORF">FPZ47_18085</name>
</gene>
<dbReference type="SUPFAM" id="SSF52980">
    <property type="entry name" value="Restriction endonuclease-like"/>
    <property type="match status" value="1"/>
</dbReference>
<dbReference type="AlphaFoldDB" id="A0A557XKU9"/>
<dbReference type="Proteomes" id="UP000320513">
    <property type="component" value="Unassembled WGS sequence"/>
</dbReference>
<evidence type="ECO:0008006" key="3">
    <source>
        <dbReference type="Google" id="ProtNLM"/>
    </source>
</evidence>
<dbReference type="EMBL" id="VMQU01000082">
    <property type="protein sequence ID" value="TVS86405.1"/>
    <property type="molecule type" value="Genomic_DNA"/>
</dbReference>
<dbReference type="RefSeq" id="WP_144946306.1">
    <property type="nucleotide sequence ID" value="NZ_VMQU01000082.1"/>
</dbReference>
<dbReference type="InterPro" id="IPR011335">
    <property type="entry name" value="Restrct_endonuc-II-like"/>
</dbReference>
<dbReference type="OrthoDB" id="3173471at2"/>
<accession>A0A557XKU9</accession>
<reference evidence="1 2" key="1">
    <citation type="submission" date="2019-07" db="EMBL/GenBank/DDBJ databases">
        <title>New Mycobacterium species.</title>
        <authorList>
            <person name="Tortoli E."/>
            <person name="Ghielmetti G."/>
            <person name="Friedel U."/>
            <person name="Trovato A."/>
        </authorList>
    </citation>
    <scope>NUCLEOTIDE SEQUENCE [LARGE SCALE GENOMIC DNA]</scope>
    <source>
        <strain evidence="1 2">16-83</strain>
    </source>
</reference>
<protein>
    <recommendedName>
        <fullName evidence="3">DUF559 domain-containing protein</fullName>
    </recommendedName>
</protein>
<proteinExistence type="predicted"/>
<name>A0A557XKU9_9MYCO</name>
<evidence type="ECO:0000313" key="2">
    <source>
        <dbReference type="Proteomes" id="UP000320513"/>
    </source>
</evidence>
<evidence type="ECO:0000313" key="1">
    <source>
        <dbReference type="EMBL" id="TVS86405.1"/>
    </source>
</evidence>
<keyword evidence="2" id="KW-1185">Reference proteome</keyword>
<organism evidence="1 2">
    <name type="scientific">Mycobacterium helveticum</name>
    <dbReference type="NCBI Taxonomy" id="2592811"/>
    <lineage>
        <taxon>Bacteria</taxon>
        <taxon>Bacillati</taxon>
        <taxon>Actinomycetota</taxon>
        <taxon>Actinomycetes</taxon>
        <taxon>Mycobacteriales</taxon>
        <taxon>Mycobacteriaceae</taxon>
        <taxon>Mycobacterium</taxon>
    </lineage>
</organism>
<comment type="caution">
    <text evidence="1">The sequence shown here is derived from an EMBL/GenBank/DDBJ whole genome shotgun (WGS) entry which is preliminary data.</text>
</comment>